<proteinExistence type="predicted"/>
<name>A0A246FFK0_9BACT</name>
<sequence length="76" mass="8149">APSYSWPLMGGVKKSSLPPGWEPFIMKALRSSEGNMAKGGIHTRLYLGTVILVAFDGGGEEIQFATRLGAFYNEGS</sequence>
<dbReference type="EMBL" id="NIRR01000129">
    <property type="protein sequence ID" value="OWP61290.1"/>
    <property type="molecule type" value="Genomic_DNA"/>
</dbReference>
<comment type="caution">
    <text evidence="1">The sequence shown here is derived from an EMBL/GenBank/DDBJ whole genome shotgun (WGS) entry which is preliminary data.</text>
</comment>
<dbReference type="AlphaFoldDB" id="A0A246FFK0"/>
<evidence type="ECO:0000313" key="1">
    <source>
        <dbReference type="EMBL" id="OWP61290.1"/>
    </source>
</evidence>
<evidence type="ECO:0000313" key="2">
    <source>
        <dbReference type="Proteomes" id="UP000197277"/>
    </source>
</evidence>
<dbReference type="RefSeq" id="WP_206780476.1">
    <property type="nucleotide sequence ID" value="NZ_NIRR01000129.1"/>
</dbReference>
<protein>
    <submittedName>
        <fullName evidence="1">Uncharacterized protein</fullName>
    </submittedName>
</protein>
<accession>A0A246FFK0</accession>
<gene>
    <name evidence="1" type="ORF">CDA63_20270</name>
</gene>
<reference evidence="1 2" key="1">
    <citation type="submission" date="2017-06" db="EMBL/GenBank/DDBJ databases">
        <title>Hymenobacter amundsenii sp. nov. isolated from regoliths in Antarctica.</title>
        <authorList>
            <person name="Sedlacek I."/>
            <person name="Kralova S."/>
            <person name="Pantucek R."/>
            <person name="Svec P."/>
            <person name="Holochova P."/>
            <person name="Stankova E."/>
            <person name="Vrbovska V."/>
            <person name="Busse H.-J."/>
        </authorList>
    </citation>
    <scope>NUCLEOTIDE SEQUENCE [LARGE SCALE GENOMIC DNA]</scope>
    <source>
        <strain evidence="1 2">CCM 8682</strain>
    </source>
</reference>
<dbReference type="Proteomes" id="UP000197277">
    <property type="component" value="Unassembled WGS sequence"/>
</dbReference>
<organism evidence="1 2">
    <name type="scientific">Hymenobacter amundsenii</name>
    <dbReference type="NCBI Taxonomy" id="2006685"/>
    <lineage>
        <taxon>Bacteria</taxon>
        <taxon>Pseudomonadati</taxon>
        <taxon>Bacteroidota</taxon>
        <taxon>Cytophagia</taxon>
        <taxon>Cytophagales</taxon>
        <taxon>Hymenobacteraceae</taxon>
        <taxon>Hymenobacter</taxon>
    </lineage>
</organism>
<feature type="non-terminal residue" evidence="1">
    <location>
        <position position="1"/>
    </location>
</feature>
<keyword evidence="2" id="KW-1185">Reference proteome</keyword>